<feature type="compositionally biased region" description="Polar residues" evidence="1">
    <location>
        <begin position="58"/>
        <end position="67"/>
    </location>
</feature>
<dbReference type="Pfam" id="PF02897">
    <property type="entry name" value="Peptidase_S9_N"/>
    <property type="match status" value="1"/>
</dbReference>
<comment type="caution">
    <text evidence="3">The sequence shown here is derived from an EMBL/GenBank/DDBJ whole genome shotgun (WGS) entry which is preliminary data.</text>
</comment>
<evidence type="ECO:0000259" key="2">
    <source>
        <dbReference type="Pfam" id="PF02897"/>
    </source>
</evidence>
<dbReference type="GO" id="GO:0070012">
    <property type="term" value="F:oligopeptidase activity"/>
    <property type="evidence" value="ECO:0007669"/>
    <property type="project" value="TreeGrafter"/>
</dbReference>
<dbReference type="GO" id="GO:0005829">
    <property type="term" value="C:cytosol"/>
    <property type="evidence" value="ECO:0007669"/>
    <property type="project" value="TreeGrafter"/>
</dbReference>
<feature type="compositionally biased region" description="Basic residues" evidence="1">
    <location>
        <begin position="72"/>
        <end position="83"/>
    </location>
</feature>
<reference evidence="3 4" key="1">
    <citation type="journal article" date="2018" name="New Phytol.">
        <title>Phylogenomics of Endogonaceae and evolution of mycorrhizas within Mucoromycota.</title>
        <authorList>
            <person name="Chang Y."/>
            <person name="Desiro A."/>
            <person name="Na H."/>
            <person name="Sandor L."/>
            <person name="Lipzen A."/>
            <person name="Clum A."/>
            <person name="Barry K."/>
            <person name="Grigoriev I.V."/>
            <person name="Martin F.M."/>
            <person name="Stajich J.E."/>
            <person name="Smith M.E."/>
            <person name="Bonito G."/>
            <person name="Spatafora J.W."/>
        </authorList>
    </citation>
    <scope>NUCLEOTIDE SEQUENCE [LARGE SCALE GENOMIC DNA]</scope>
    <source>
        <strain evidence="3 4">AD002</strain>
    </source>
</reference>
<feature type="region of interest" description="Disordered" evidence="1">
    <location>
        <begin position="58"/>
        <end position="83"/>
    </location>
</feature>
<protein>
    <submittedName>
        <fullName evidence="3">Prolyl oligopeptidase</fullName>
    </submittedName>
</protein>
<evidence type="ECO:0000313" key="4">
    <source>
        <dbReference type="Proteomes" id="UP000274822"/>
    </source>
</evidence>
<evidence type="ECO:0000256" key="1">
    <source>
        <dbReference type="SAM" id="MobiDB-lite"/>
    </source>
</evidence>
<dbReference type="SUPFAM" id="SSF50993">
    <property type="entry name" value="Peptidase/esterase 'gauge' domain"/>
    <property type="match status" value="1"/>
</dbReference>
<accession>A0A433PIU0</accession>
<gene>
    <name evidence="3" type="ORF">BC938DRAFT_476266</name>
</gene>
<sequence>MAYGLSRNGSDWAEVKIKDTETMEDLEDVVSWYKFTRISWTHDNQGFFYTKFPEPATIASTDPTTTPEPMPKARRRTRTRTRRSNPLHMLSSSVTDCGAFIIVYESSPKKRSNLVKVTRLGPSTLADPASITRIDVVTTYDSMYRYVTNEGSKFYFHVSHPEKSPRGKIVVVDVENLGPGFVDVVPETEDILSKFLAVDGDKLVLVYLRDLRHLMYVHELRTGKRIGEVEVPLGTIGSLKGDKKESELFFSYDLPLRLRYFQPNPHPTIFRGASLPDGFDPTIFTTKQVRYSTKDGTEIPMFLLHRTGLTLDSSNPTPTAVSASRCYRSSAHAGSSGCATSRMASWLWPTSVAAVSSARSGMKPEFRRGSRTCLTISSMRLSGCTRKGTHSRIEPPLWGEVMGVCLSRRA</sequence>
<dbReference type="GO" id="GO:0004252">
    <property type="term" value="F:serine-type endopeptidase activity"/>
    <property type="evidence" value="ECO:0007669"/>
    <property type="project" value="InterPro"/>
</dbReference>
<feature type="domain" description="Peptidase S9A N-terminal" evidence="2">
    <location>
        <begin position="1"/>
        <end position="252"/>
    </location>
</feature>
<dbReference type="InterPro" id="IPR023302">
    <property type="entry name" value="Pept_S9A_N"/>
</dbReference>
<keyword evidence="4" id="KW-1185">Reference proteome</keyword>
<dbReference type="EMBL" id="RBNJ01023103">
    <property type="protein sequence ID" value="RUS17436.1"/>
    <property type="molecule type" value="Genomic_DNA"/>
</dbReference>
<name>A0A433PIU0_9FUNG</name>
<dbReference type="Gene3D" id="2.130.10.120">
    <property type="entry name" value="Prolyl oligopeptidase, N-terminal domain"/>
    <property type="match status" value="1"/>
</dbReference>
<dbReference type="Proteomes" id="UP000274822">
    <property type="component" value="Unassembled WGS sequence"/>
</dbReference>
<dbReference type="AlphaFoldDB" id="A0A433PIU0"/>
<proteinExistence type="predicted"/>
<evidence type="ECO:0000313" key="3">
    <source>
        <dbReference type="EMBL" id="RUS17436.1"/>
    </source>
</evidence>
<dbReference type="InterPro" id="IPR051167">
    <property type="entry name" value="Prolyl_oligopep/macrocyclase"/>
</dbReference>
<dbReference type="PANTHER" id="PTHR42881">
    <property type="entry name" value="PROLYL ENDOPEPTIDASE"/>
    <property type="match status" value="1"/>
</dbReference>
<dbReference type="Gene3D" id="3.40.50.1820">
    <property type="entry name" value="alpha/beta hydrolase"/>
    <property type="match status" value="1"/>
</dbReference>
<organism evidence="3 4">
    <name type="scientific">Jimgerdemannia flammicorona</name>
    <dbReference type="NCBI Taxonomy" id="994334"/>
    <lineage>
        <taxon>Eukaryota</taxon>
        <taxon>Fungi</taxon>
        <taxon>Fungi incertae sedis</taxon>
        <taxon>Mucoromycota</taxon>
        <taxon>Mucoromycotina</taxon>
        <taxon>Endogonomycetes</taxon>
        <taxon>Endogonales</taxon>
        <taxon>Endogonaceae</taxon>
        <taxon>Jimgerdemannia</taxon>
    </lineage>
</organism>
<dbReference type="PANTHER" id="PTHR42881:SF2">
    <property type="entry name" value="PROLYL ENDOPEPTIDASE"/>
    <property type="match status" value="1"/>
</dbReference>
<dbReference type="InterPro" id="IPR029058">
    <property type="entry name" value="AB_hydrolase_fold"/>
</dbReference>